<gene>
    <name evidence="8" type="ORF">IEQ34_021561</name>
</gene>
<dbReference type="Gene3D" id="1.10.1780.10">
    <property type="entry name" value="Clp, N-terminal domain"/>
    <property type="match status" value="1"/>
</dbReference>
<protein>
    <recommendedName>
        <fullName evidence="7">Clp R domain-containing protein</fullName>
    </recommendedName>
</protein>
<feature type="domain" description="Clp R" evidence="7">
    <location>
        <begin position="8"/>
        <end position="174"/>
    </location>
</feature>
<dbReference type="PANTHER" id="PTHR43572:SF13">
    <property type="entry name" value="PROTEIN SUPPRESSOR OF MAX2 1"/>
    <property type="match status" value="1"/>
</dbReference>
<dbReference type="SUPFAM" id="SSF81923">
    <property type="entry name" value="Double Clp-N motif"/>
    <property type="match status" value="1"/>
</dbReference>
<evidence type="ECO:0000256" key="4">
    <source>
        <dbReference type="ARBA" id="ARBA00023163"/>
    </source>
</evidence>
<dbReference type="InterPro" id="IPR004176">
    <property type="entry name" value="Clp_R_N"/>
</dbReference>
<keyword evidence="9" id="KW-1185">Reference proteome</keyword>
<dbReference type="InterPro" id="IPR051650">
    <property type="entry name" value="SL_signaling_regulator"/>
</dbReference>
<dbReference type="PROSITE" id="PS51903">
    <property type="entry name" value="CLP_R"/>
    <property type="match status" value="1"/>
</dbReference>
<evidence type="ECO:0000313" key="8">
    <source>
        <dbReference type="EMBL" id="KAH0450869.1"/>
    </source>
</evidence>
<organism evidence="8 9">
    <name type="scientific">Dendrobium chrysotoxum</name>
    <name type="common">Orchid</name>
    <dbReference type="NCBI Taxonomy" id="161865"/>
    <lineage>
        <taxon>Eukaryota</taxon>
        <taxon>Viridiplantae</taxon>
        <taxon>Streptophyta</taxon>
        <taxon>Embryophyta</taxon>
        <taxon>Tracheophyta</taxon>
        <taxon>Spermatophyta</taxon>
        <taxon>Magnoliopsida</taxon>
        <taxon>Liliopsida</taxon>
        <taxon>Asparagales</taxon>
        <taxon>Orchidaceae</taxon>
        <taxon>Epidendroideae</taxon>
        <taxon>Malaxideae</taxon>
        <taxon>Dendrobiinae</taxon>
        <taxon>Dendrobium</taxon>
    </lineage>
</organism>
<comment type="similarity">
    <text evidence="1">Belongs to the ClpA/ClpB family.</text>
</comment>
<keyword evidence="4" id="KW-0804">Transcription</keyword>
<evidence type="ECO:0000313" key="9">
    <source>
        <dbReference type="Proteomes" id="UP000775213"/>
    </source>
</evidence>
<accession>A0AAV7FMR4</accession>
<dbReference type="InterPro" id="IPR058680">
    <property type="entry name" value="NBD_SMAX1-like"/>
</dbReference>
<evidence type="ECO:0000256" key="3">
    <source>
        <dbReference type="ARBA" id="ARBA00023015"/>
    </source>
</evidence>
<evidence type="ECO:0000259" key="7">
    <source>
        <dbReference type="PROSITE" id="PS51903"/>
    </source>
</evidence>
<dbReference type="SUPFAM" id="SSF52540">
    <property type="entry name" value="P-loop containing nucleoside triphosphate hydrolases"/>
    <property type="match status" value="1"/>
</dbReference>
<name>A0AAV7FMR4_DENCH</name>
<evidence type="ECO:0000256" key="2">
    <source>
        <dbReference type="ARBA" id="ARBA00022737"/>
    </source>
</evidence>
<comment type="caution">
    <text evidence="8">The sequence shown here is derived from an EMBL/GenBank/DDBJ whole genome shotgun (WGS) entry which is preliminary data.</text>
</comment>
<dbReference type="Gene3D" id="3.40.50.300">
    <property type="entry name" value="P-loop containing nucleotide triphosphate hydrolases"/>
    <property type="match status" value="1"/>
</dbReference>
<dbReference type="PANTHER" id="PTHR43572">
    <property type="entry name" value="CHAPERONE PROTEIN CLPD, CHLOROPLASTIC"/>
    <property type="match status" value="1"/>
</dbReference>
<evidence type="ECO:0000256" key="1">
    <source>
        <dbReference type="ARBA" id="ARBA00008675"/>
    </source>
</evidence>
<dbReference type="AlphaFoldDB" id="A0AAV7FMR4"/>
<sequence>MRAALSTIQQTLTAEAAALLSQAIAEAARRRHGQTTPLHVAASLLSCPSGLLREACVRSHPHSSHRLQCRALDLCFSVALDRLPSSPPSNSESSSSSVTEPPISNALLAALKRAQAHQRRGCPEQQQQPLLAVKVELDQLVLSILDDPSVSRVMREASFSSPSVKANIEQSLSSPSNTSISQIAFFLPSHSSSTNGTNPYSNPQFHDRPDEVKRVLEIMARGQRRNPVLVGDSDPRPILRDVLRRIESGADPLVPASLRGAQVVSLEKDFAEQSRILARIRELGASIEGRTREASVVLDLGDLKFLVEGAGSAQHHQPIVASETARSAVVEMANLLNQFNNGSRQRIWLVGLATCATYLRCQVYHPAVEDNWDLQAAPIAPRSPLPHLFPRLGANGILGTSKETLPPVRSFPAATHVVSVPPRRSAPSLDRSDSSQKSSLCSLCMEDYECELAKLVATEFERSSSATKEKSGNPLPFWLRIAKEQDHSQPKEQEIKWKQRSAELLKRWQESCSKLHPHSSAVLIDSRKLTALSVSPALPQTPKLAHTRAMPSLQISSLKRAASPPDSPVKTDLILGQSKPSSTTVVKLHNDRVKDSAGCQQDKPDPCISEVDSFKRLFHGLTERVGWQTEAASAIATAVVQSKSGHRKPISIGSKGAVWLLFDGSDKVGKLKMAAALSELMFGTTPITVRLGASPIDKNYSNSDTVLRGKTSMDRVADALSRNPFSVIVIDGINSANNIDKNTIKSAMKRGRLLDSHGREISLQNAIFILLTDDPSLVHYEEKILESVRSEWSLEFAILESVGKRQPDWLCKDERSIKRSRESPPSLSLDLNLAIGTEDDENEDPAEGSGNSSDLTVEHEQEKENKRLVIKKLAETTVALPSWAPTELPLLVDEMVLFQPIDFTSVKRKVKDFIRSKFNEIICHAHSIRIDEDALDKIISGVRCNGLEEWAEMMLVPGIHQLKTRLKATAEPVTVQLIAKKVNPVVSRELLPAVVSAGSIKVSGF</sequence>
<dbReference type="InterPro" id="IPR058954">
    <property type="entry name" value="AAA_lid_SMAX1"/>
</dbReference>
<dbReference type="Pfam" id="PF26587">
    <property type="entry name" value="AAA_lid_SMAX1"/>
    <property type="match status" value="1"/>
</dbReference>
<dbReference type="FunFam" id="1.10.1780.10:FF:000005">
    <property type="entry name" value="protein SUPPRESSOR OF MAX2 1"/>
    <property type="match status" value="1"/>
</dbReference>
<dbReference type="Proteomes" id="UP000775213">
    <property type="component" value="Unassembled WGS sequence"/>
</dbReference>
<dbReference type="InterPro" id="IPR027417">
    <property type="entry name" value="P-loop_NTPase"/>
</dbReference>
<feature type="region of interest" description="Disordered" evidence="6">
    <location>
        <begin position="838"/>
        <end position="862"/>
    </location>
</feature>
<evidence type="ECO:0000256" key="5">
    <source>
        <dbReference type="PROSITE-ProRule" id="PRU01251"/>
    </source>
</evidence>
<dbReference type="Pfam" id="PF23569">
    <property type="entry name" value="NBD_SMAX1"/>
    <property type="match status" value="1"/>
</dbReference>
<dbReference type="InterPro" id="IPR036628">
    <property type="entry name" value="Clp_N_dom_sf"/>
</dbReference>
<proteinExistence type="inferred from homology"/>
<dbReference type="EMBL" id="JAGFBR010000018">
    <property type="protein sequence ID" value="KAH0450869.1"/>
    <property type="molecule type" value="Genomic_DNA"/>
</dbReference>
<reference evidence="8 9" key="1">
    <citation type="journal article" date="2021" name="Hortic Res">
        <title>Chromosome-scale assembly of the Dendrobium chrysotoxum genome enhances the understanding of orchid evolution.</title>
        <authorList>
            <person name="Zhang Y."/>
            <person name="Zhang G.Q."/>
            <person name="Zhang D."/>
            <person name="Liu X.D."/>
            <person name="Xu X.Y."/>
            <person name="Sun W.H."/>
            <person name="Yu X."/>
            <person name="Zhu X."/>
            <person name="Wang Z.W."/>
            <person name="Zhao X."/>
            <person name="Zhong W.Y."/>
            <person name="Chen H."/>
            <person name="Yin W.L."/>
            <person name="Huang T."/>
            <person name="Niu S.C."/>
            <person name="Liu Z.J."/>
        </authorList>
    </citation>
    <scope>NUCLEOTIDE SEQUENCE [LARGE SCALE GENOMIC DNA]</scope>
    <source>
        <strain evidence="8">Lindl</strain>
    </source>
</reference>
<keyword evidence="2 5" id="KW-0677">Repeat</keyword>
<evidence type="ECO:0000256" key="6">
    <source>
        <dbReference type="SAM" id="MobiDB-lite"/>
    </source>
</evidence>
<keyword evidence="3" id="KW-0805">Transcription regulation</keyword>